<proteinExistence type="predicted"/>
<protein>
    <submittedName>
        <fullName evidence="1">Uncharacterized protein</fullName>
    </submittedName>
</protein>
<comment type="caution">
    <text evidence="1">The sequence shown here is derived from an EMBL/GenBank/DDBJ whole genome shotgun (WGS) entry which is preliminary data.</text>
</comment>
<keyword evidence="2" id="KW-1185">Reference proteome</keyword>
<sequence>MSLVGEIILKALPSNNDNITQRLIDQILDSGLESKDDLKFVQQEDISDLLLTMWILTACSIEPYLPLEETDASVENKRKLENIYI</sequence>
<dbReference type="EMBL" id="JAYMGO010000003">
    <property type="protein sequence ID" value="KAL1277009.1"/>
    <property type="molecule type" value="Genomic_DNA"/>
</dbReference>
<accession>A0ABR3NJC7</accession>
<name>A0ABR3NJC7_9TELE</name>
<dbReference type="Proteomes" id="UP001558613">
    <property type="component" value="Unassembled WGS sequence"/>
</dbReference>
<evidence type="ECO:0000313" key="1">
    <source>
        <dbReference type="EMBL" id="KAL1277009.1"/>
    </source>
</evidence>
<gene>
    <name evidence="1" type="ORF">QQF64_023682</name>
</gene>
<organism evidence="1 2">
    <name type="scientific">Cirrhinus molitorella</name>
    <name type="common">mud carp</name>
    <dbReference type="NCBI Taxonomy" id="172907"/>
    <lineage>
        <taxon>Eukaryota</taxon>
        <taxon>Metazoa</taxon>
        <taxon>Chordata</taxon>
        <taxon>Craniata</taxon>
        <taxon>Vertebrata</taxon>
        <taxon>Euteleostomi</taxon>
        <taxon>Actinopterygii</taxon>
        <taxon>Neopterygii</taxon>
        <taxon>Teleostei</taxon>
        <taxon>Ostariophysi</taxon>
        <taxon>Cypriniformes</taxon>
        <taxon>Cyprinidae</taxon>
        <taxon>Labeoninae</taxon>
        <taxon>Labeonini</taxon>
        <taxon>Cirrhinus</taxon>
    </lineage>
</organism>
<reference evidence="1 2" key="1">
    <citation type="submission" date="2023-09" db="EMBL/GenBank/DDBJ databases">
        <authorList>
            <person name="Wang M."/>
        </authorList>
    </citation>
    <scope>NUCLEOTIDE SEQUENCE [LARGE SCALE GENOMIC DNA]</scope>
    <source>
        <strain evidence="1">GT-2023</strain>
        <tissue evidence="1">Liver</tissue>
    </source>
</reference>
<evidence type="ECO:0000313" key="2">
    <source>
        <dbReference type="Proteomes" id="UP001558613"/>
    </source>
</evidence>